<protein>
    <recommendedName>
        <fullName evidence="4">CopC domain-containing protein</fullName>
    </recommendedName>
</protein>
<evidence type="ECO:0000256" key="1">
    <source>
        <dbReference type="ARBA" id="ARBA00022729"/>
    </source>
</evidence>
<dbReference type="InterPro" id="IPR014756">
    <property type="entry name" value="Ig_E-set"/>
</dbReference>
<dbReference type="EMBL" id="BMQX01000015">
    <property type="protein sequence ID" value="GGQ21821.1"/>
    <property type="molecule type" value="Genomic_DNA"/>
</dbReference>
<dbReference type="Proteomes" id="UP000619118">
    <property type="component" value="Unassembled WGS sequence"/>
</dbReference>
<evidence type="ECO:0000313" key="6">
    <source>
        <dbReference type="Proteomes" id="UP000619118"/>
    </source>
</evidence>
<feature type="chain" id="PRO_5045550422" description="CopC domain-containing protein" evidence="3">
    <location>
        <begin position="23"/>
        <end position="139"/>
    </location>
</feature>
<evidence type="ECO:0000256" key="3">
    <source>
        <dbReference type="SAM" id="SignalP"/>
    </source>
</evidence>
<evidence type="ECO:0000313" key="5">
    <source>
        <dbReference type="EMBL" id="GGQ21821.1"/>
    </source>
</evidence>
<reference evidence="6" key="1">
    <citation type="journal article" date="2019" name="Int. J. Syst. Evol. Microbiol.">
        <title>The Global Catalogue of Microorganisms (GCM) 10K type strain sequencing project: providing services to taxonomists for standard genome sequencing and annotation.</title>
        <authorList>
            <consortium name="The Broad Institute Genomics Platform"/>
            <consortium name="The Broad Institute Genome Sequencing Center for Infectious Disease"/>
            <person name="Wu L."/>
            <person name="Ma J."/>
        </authorList>
    </citation>
    <scope>NUCLEOTIDE SEQUENCE [LARGE SCALE GENOMIC DNA]</scope>
    <source>
        <strain evidence="6">JCM 32306</strain>
    </source>
</reference>
<gene>
    <name evidence="5" type="ORF">GCM10009411_22390</name>
</gene>
<keyword evidence="2" id="KW-0186">Copper</keyword>
<dbReference type="Pfam" id="PF04234">
    <property type="entry name" value="CopC"/>
    <property type="match status" value="1"/>
</dbReference>
<dbReference type="InterPro" id="IPR014755">
    <property type="entry name" value="Cu-Rt/internalin_Ig-like"/>
</dbReference>
<accession>A0ABQ2RAB0</accession>
<name>A0ABQ2RAB0_9GAMM</name>
<feature type="domain" description="CopC" evidence="4">
    <location>
        <begin position="39"/>
        <end position="115"/>
    </location>
</feature>
<sequence>MKLYRCLVLTLFTLLISNTIFASEPSVDSHDVIIEYAKAPTRTMKVTFDTAVTLHSMAIKHNNGYLLNLDTQVTRDPAAVFYFNLPKLPPAEYLVRWKTQVDDGPIFSGEATFTLHDDTYPRPSTKKPDYGILHRKLHH</sequence>
<dbReference type="RefSeq" id="WP_160053970.1">
    <property type="nucleotide sequence ID" value="NZ_BMQX01000015.1"/>
</dbReference>
<comment type="caution">
    <text evidence="5">The sequence shown here is derived from an EMBL/GenBank/DDBJ whole genome shotgun (WGS) entry which is preliminary data.</text>
</comment>
<organism evidence="5 6">
    <name type="scientific">Shewanella litoralis</name>
    <dbReference type="NCBI Taxonomy" id="2282700"/>
    <lineage>
        <taxon>Bacteria</taxon>
        <taxon>Pseudomonadati</taxon>
        <taxon>Pseudomonadota</taxon>
        <taxon>Gammaproteobacteria</taxon>
        <taxon>Alteromonadales</taxon>
        <taxon>Shewanellaceae</taxon>
        <taxon>Shewanella</taxon>
    </lineage>
</organism>
<keyword evidence="1 3" id="KW-0732">Signal</keyword>
<feature type="signal peptide" evidence="3">
    <location>
        <begin position="1"/>
        <end position="22"/>
    </location>
</feature>
<dbReference type="SUPFAM" id="SSF81296">
    <property type="entry name" value="E set domains"/>
    <property type="match status" value="1"/>
</dbReference>
<proteinExistence type="predicted"/>
<dbReference type="Gene3D" id="2.60.40.1220">
    <property type="match status" value="1"/>
</dbReference>
<keyword evidence="6" id="KW-1185">Reference proteome</keyword>
<dbReference type="InterPro" id="IPR007348">
    <property type="entry name" value="CopC_dom"/>
</dbReference>
<evidence type="ECO:0000259" key="4">
    <source>
        <dbReference type="Pfam" id="PF04234"/>
    </source>
</evidence>
<evidence type="ECO:0000256" key="2">
    <source>
        <dbReference type="ARBA" id="ARBA00023008"/>
    </source>
</evidence>